<name>A0AAV4U0S3_9ARAC</name>
<comment type="caution">
    <text evidence="1">The sequence shown here is derived from an EMBL/GenBank/DDBJ whole genome shotgun (WGS) entry which is preliminary data.</text>
</comment>
<dbReference type="EMBL" id="BPLQ01010518">
    <property type="protein sequence ID" value="GIY51332.1"/>
    <property type="molecule type" value="Genomic_DNA"/>
</dbReference>
<protein>
    <submittedName>
        <fullName evidence="1">Uncharacterized protein</fullName>
    </submittedName>
</protein>
<keyword evidence="2" id="KW-1185">Reference proteome</keyword>
<sequence length="95" mass="10562">MQSVTQGTIHCGGKQTEKGTKIKVWETRRKKGIIPFLVSSGFNDFSLLIESSAGPLSWEDEETSDVEMQRDHWILCQGCAKGEINVTLEKSSGLF</sequence>
<dbReference type="AlphaFoldDB" id="A0AAV4U0S3"/>
<evidence type="ECO:0000313" key="2">
    <source>
        <dbReference type="Proteomes" id="UP001054837"/>
    </source>
</evidence>
<dbReference type="Proteomes" id="UP001054837">
    <property type="component" value="Unassembled WGS sequence"/>
</dbReference>
<accession>A0AAV4U0S3</accession>
<reference evidence="1 2" key="1">
    <citation type="submission" date="2021-06" db="EMBL/GenBank/DDBJ databases">
        <title>Caerostris darwini draft genome.</title>
        <authorList>
            <person name="Kono N."/>
            <person name="Arakawa K."/>
        </authorList>
    </citation>
    <scope>NUCLEOTIDE SEQUENCE [LARGE SCALE GENOMIC DNA]</scope>
</reference>
<evidence type="ECO:0000313" key="1">
    <source>
        <dbReference type="EMBL" id="GIY51332.1"/>
    </source>
</evidence>
<organism evidence="1 2">
    <name type="scientific">Caerostris darwini</name>
    <dbReference type="NCBI Taxonomy" id="1538125"/>
    <lineage>
        <taxon>Eukaryota</taxon>
        <taxon>Metazoa</taxon>
        <taxon>Ecdysozoa</taxon>
        <taxon>Arthropoda</taxon>
        <taxon>Chelicerata</taxon>
        <taxon>Arachnida</taxon>
        <taxon>Araneae</taxon>
        <taxon>Araneomorphae</taxon>
        <taxon>Entelegynae</taxon>
        <taxon>Araneoidea</taxon>
        <taxon>Araneidae</taxon>
        <taxon>Caerostris</taxon>
    </lineage>
</organism>
<proteinExistence type="predicted"/>
<gene>
    <name evidence="1" type="ORF">CDAR_69511</name>
</gene>